<feature type="region of interest" description="Disordered" evidence="1">
    <location>
        <begin position="26"/>
        <end position="47"/>
    </location>
</feature>
<evidence type="ECO:0000256" key="1">
    <source>
        <dbReference type="SAM" id="MobiDB-lite"/>
    </source>
</evidence>
<evidence type="ECO:0000313" key="3">
    <source>
        <dbReference type="Proteomes" id="UP000824219"/>
    </source>
</evidence>
<proteinExistence type="predicted"/>
<dbReference type="EMBL" id="JAHKSW010000015">
    <property type="protein sequence ID" value="KAG7323094.1"/>
    <property type="molecule type" value="Genomic_DNA"/>
</dbReference>
<dbReference type="Proteomes" id="UP000824219">
    <property type="component" value="Linkage Group LG15"/>
</dbReference>
<reference evidence="2 3" key="1">
    <citation type="submission" date="2021-06" db="EMBL/GenBank/DDBJ databases">
        <title>Chromosome-level genome assembly of the red-tail catfish (Hemibagrus wyckioides).</title>
        <authorList>
            <person name="Shao F."/>
        </authorList>
    </citation>
    <scope>NUCLEOTIDE SEQUENCE [LARGE SCALE GENOMIC DNA]</scope>
    <source>
        <strain evidence="2">EC202008001</strain>
        <tissue evidence="2">Blood</tissue>
    </source>
</reference>
<accession>A0A9D3NIQ1</accession>
<name>A0A9D3NIQ1_9TELE</name>
<evidence type="ECO:0000313" key="2">
    <source>
        <dbReference type="EMBL" id="KAG7323094.1"/>
    </source>
</evidence>
<keyword evidence="3" id="KW-1185">Reference proteome</keyword>
<comment type="caution">
    <text evidence="2">The sequence shown here is derived from an EMBL/GenBank/DDBJ whole genome shotgun (WGS) entry which is preliminary data.</text>
</comment>
<protein>
    <submittedName>
        <fullName evidence="2">Uncharacterized protein</fullName>
    </submittedName>
</protein>
<dbReference type="AlphaFoldDB" id="A0A9D3NIQ1"/>
<sequence length="111" mass="12397">MASCHDDDDELSVVYSFSVIQILLRDTPTDSRRPPLPPHSRENPSLAILQDRPAAALRWRRHVGVSVSVSRTGYTSVSLRMVRPCRLSFAKRTLSSWVGTLSSSALHILLK</sequence>
<organism evidence="2 3">
    <name type="scientific">Hemibagrus wyckioides</name>
    <dbReference type="NCBI Taxonomy" id="337641"/>
    <lineage>
        <taxon>Eukaryota</taxon>
        <taxon>Metazoa</taxon>
        <taxon>Chordata</taxon>
        <taxon>Craniata</taxon>
        <taxon>Vertebrata</taxon>
        <taxon>Euteleostomi</taxon>
        <taxon>Actinopterygii</taxon>
        <taxon>Neopterygii</taxon>
        <taxon>Teleostei</taxon>
        <taxon>Ostariophysi</taxon>
        <taxon>Siluriformes</taxon>
        <taxon>Bagridae</taxon>
        <taxon>Hemibagrus</taxon>
    </lineage>
</organism>
<gene>
    <name evidence="2" type="ORF">KOW79_012796</name>
</gene>